<protein>
    <submittedName>
        <fullName evidence="9">EamA family transporter</fullName>
    </submittedName>
</protein>
<feature type="transmembrane region" description="Helical" evidence="7">
    <location>
        <begin position="148"/>
        <end position="168"/>
    </location>
</feature>
<organism evidence="9 10">
    <name type="scientific">Adlercreutzia mucosicola</name>
    <dbReference type="NCBI Taxonomy" id="580026"/>
    <lineage>
        <taxon>Bacteria</taxon>
        <taxon>Bacillati</taxon>
        <taxon>Actinomycetota</taxon>
        <taxon>Coriobacteriia</taxon>
        <taxon>Eggerthellales</taxon>
        <taxon>Eggerthellaceae</taxon>
        <taxon>Adlercreutzia</taxon>
    </lineage>
</organism>
<keyword evidence="6 7" id="KW-0472">Membrane</keyword>
<feature type="transmembrane region" description="Helical" evidence="7">
    <location>
        <begin position="269"/>
        <end position="288"/>
    </location>
</feature>
<sequence>MKGVVMTMRQAEMLLAGIIAARATSFLFSKMLLVDMGPFSLLGLRFLLAFAVLAVVFHRPLMRASRRALRAGCVLGVIFFTTMSLELNALVTAPSSTVSFLENLAIVLVPVAGAVLLRRRPPWPVMLAAVMALAGVAALTLGRGGVGSFGLGEALALTAALSYTASILATKHFAGQGDALAIGIVEVGVMGALGAVAAFAFEQPTLPAGRAEWGALAALVVVCTGFGFTLQPVAQQYLSADQAGLFCALTPLVAGGLGIAVLGEPCDEFTLAGMGLIVAAIVLASGVLHGPRGRAERRWGTREAHRRPASARQFTARLRLSPRFVTRMRRTR</sequence>
<reference evidence="9 10" key="1">
    <citation type="submission" date="2019-12" db="EMBL/GenBank/DDBJ databases">
        <title>Microbes associate with the intestines of laboratory mice.</title>
        <authorList>
            <person name="Navarre W."/>
            <person name="Wong E."/>
        </authorList>
    </citation>
    <scope>NUCLEOTIDE SEQUENCE [LARGE SCALE GENOMIC DNA]</scope>
    <source>
        <strain evidence="9 10">NM66_B29</strain>
    </source>
</reference>
<evidence type="ECO:0000313" key="10">
    <source>
        <dbReference type="Proteomes" id="UP000463388"/>
    </source>
</evidence>
<feature type="transmembrane region" description="Helical" evidence="7">
    <location>
        <begin position="213"/>
        <end position="231"/>
    </location>
</feature>
<feature type="transmembrane region" description="Helical" evidence="7">
    <location>
        <begin position="124"/>
        <end position="142"/>
    </location>
</feature>
<dbReference type="AlphaFoldDB" id="A0A6N8JQD2"/>
<dbReference type="Proteomes" id="UP000463388">
    <property type="component" value="Unassembled WGS sequence"/>
</dbReference>
<dbReference type="PANTHER" id="PTHR42920">
    <property type="entry name" value="OS03G0707200 PROTEIN-RELATED"/>
    <property type="match status" value="1"/>
</dbReference>
<evidence type="ECO:0000259" key="8">
    <source>
        <dbReference type="Pfam" id="PF00892"/>
    </source>
</evidence>
<accession>A0A6N8JQD2</accession>
<dbReference type="InterPro" id="IPR000620">
    <property type="entry name" value="EamA_dom"/>
</dbReference>
<dbReference type="PANTHER" id="PTHR42920:SF5">
    <property type="entry name" value="EAMA DOMAIN-CONTAINING PROTEIN"/>
    <property type="match status" value="1"/>
</dbReference>
<gene>
    <name evidence="9" type="ORF">GKZ27_05780</name>
</gene>
<dbReference type="EMBL" id="WSRR01000010">
    <property type="protein sequence ID" value="MVX60966.1"/>
    <property type="molecule type" value="Genomic_DNA"/>
</dbReference>
<feature type="transmembrane region" description="Helical" evidence="7">
    <location>
        <begin position="12"/>
        <end position="33"/>
    </location>
</feature>
<keyword evidence="10" id="KW-1185">Reference proteome</keyword>
<feature type="domain" description="EamA" evidence="8">
    <location>
        <begin position="151"/>
        <end position="285"/>
    </location>
</feature>
<feature type="transmembrane region" description="Helical" evidence="7">
    <location>
        <begin position="243"/>
        <end position="263"/>
    </location>
</feature>
<evidence type="ECO:0000313" key="9">
    <source>
        <dbReference type="EMBL" id="MVX60966.1"/>
    </source>
</evidence>
<feature type="transmembrane region" description="Helical" evidence="7">
    <location>
        <begin position="39"/>
        <end position="57"/>
    </location>
</feature>
<feature type="transmembrane region" description="Helical" evidence="7">
    <location>
        <begin position="69"/>
        <end position="91"/>
    </location>
</feature>
<keyword evidence="5 7" id="KW-1133">Transmembrane helix</keyword>
<evidence type="ECO:0000256" key="6">
    <source>
        <dbReference type="ARBA" id="ARBA00023136"/>
    </source>
</evidence>
<dbReference type="InterPro" id="IPR051258">
    <property type="entry name" value="Diverse_Substrate_Transporter"/>
</dbReference>
<comment type="similarity">
    <text evidence="2">Belongs to the EamA transporter family.</text>
</comment>
<evidence type="ECO:0000256" key="3">
    <source>
        <dbReference type="ARBA" id="ARBA00022475"/>
    </source>
</evidence>
<feature type="domain" description="EamA" evidence="8">
    <location>
        <begin position="16"/>
        <end position="140"/>
    </location>
</feature>
<comment type="subcellular location">
    <subcellularLocation>
        <location evidence="1">Cell membrane</location>
        <topology evidence="1">Multi-pass membrane protein</topology>
    </subcellularLocation>
</comment>
<feature type="transmembrane region" description="Helical" evidence="7">
    <location>
        <begin position="97"/>
        <end position="117"/>
    </location>
</feature>
<evidence type="ECO:0000256" key="4">
    <source>
        <dbReference type="ARBA" id="ARBA00022692"/>
    </source>
</evidence>
<dbReference type="GO" id="GO:0005886">
    <property type="term" value="C:plasma membrane"/>
    <property type="evidence" value="ECO:0007669"/>
    <property type="project" value="UniProtKB-SubCell"/>
</dbReference>
<feature type="transmembrane region" description="Helical" evidence="7">
    <location>
        <begin position="180"/>
        <end position="201"/>
    </location>
</feature>
<dbReference type="SUPFAM" id="SSF103481">
    <property type="entry name" value="Multidrug resistance efflux transporter EmrE"/>
    <property type="match status" value="2"/>
</dbReference>
<evidence type="ECO:0000256" key="2">
    <source>
        <dbReference type="ARBA" id="ARBA00007362"/>
    </source>
</evidence>
<evidence type="ECO:0000256" key="1">
    <source>
        <dbReference type="ARBA" id="ARBA00004651"/>
    </source>
</evidence>
<evidence type="ECO:0000256" key="7">
    <source>
        <dbReference type="SAM" id="Phobius"/>
    </source>
</evidence>
<keyword evidence="4 7" id="KW-0812">Transmembrane</keyword>
<dbReference type="InterPro" id="IPR037185">
    <property type="entry name" value="EmrE-like"/>
</dbReference>
<keyword evidence="3" id="KW-1003">Cell membrane</keyword>
<comment type="caution">
    <text evidence="9">The sequence shown here is derived from an EMBL/GenBank/DDBJ whole genome shotgun (WGS) entry which is preliminary data.</text>
</comment>
<name>A0A6N8JQD2_9ACTN</name>
<evidence type="ECO:0000256" key="5">
    <source>
        <dbReference type="ARBA" id="ARBA00022989"/>
    </source>
</evidence>
<proteinExistence type="inferred from homology"/>
<dbReference type="Pfam" id="PF00892">
    <property type="entry name" value="EamA"/>
    <property type="match status" value="2"/>
</dbReference>